<organism evidence="10 11">
    <name type="scientific">Desertihabitans brevis</name>
    <dbReference type="NCBI Taxonomy" id="2268447"/>
    <lineage>
        <taxon>Bacteria</taxon>
        <taxon>Bacillati</taxon>
        <taxon>Actinomycetota</taxon>
        <taxon>Actinomycetes</taxon>
        <taxon>Propionibacteriales</taxon>
        <taxon>Propionibacteriaceae</taxon>
        <taxon>Desertihabitans</taxon>
    </lineage>
</organism>
<dbReference type="PANTHER" id="PTHR32507">
    <property type="entry name" value="NA(+)/H(+) ANTIPORTER 1"/>
    <property type="match status" value="1"/>
</dbReference>
<evidence type="ECO:0000313" key="11">
    <source>
        <dbReference type="Proteomes" id="UP000252770"/>
    </source>
</evidence>
<feature type="transmembrane region" description="Helical" evidence="8">
    <location>
        <begin position="374"/>
        <end position="393"/>
    </location>
</feature>
<gene>
    <name evidence="10" type="ORF">DT076_06955</name>
</gene>
<comment type="subcellular location">
    <subcellularLocation>
        <location evidence="1">Cell membrane</location>
        <topology evidence="1">Multi-pass membrane protein</topology>
    </subcellularLocation>
</comment>
<feature type="transmembrane region" description="Helical" evidence="8">
    <location>
        <begin position="255"/>
        <end position="288"/>
    </location>
</feature>
<dbReference type="EMBL" id="QOUI01000003">
    <property type="protein sequence ID" value="RCK70383.1"/>
    <property type="molecule type" value="Genomic_DNA"/>
</dbReference>
<feature type="domain" description="Cation/H+ exchanger transmembrane" evidence="9">
    <location>
        <begin position="15"/>
        <end position="428"/>
    </location>
</feature>
<keyword evidence="7 8" id="KW-0472">Membrane</keyword>
<dbReference type="RefSeq" id="WP_114125926.1">
    <property type="nucleotide sequence ID" value="NZ_QOUI01000003.1"/>
</dbReference>
<feature type="transmembrane region" description="Helical" evidence="8">
    <location>
        <begin position="102"/>
        <end position="122"/>
    </location>
</feature>
<evidence type="ECO:0000259" key="9">
    <source>
        <dbReference type="Pfam" id="PF00999"/>
    </source>
</evidence>
<feature type="transmembrane region" description="Helical" evidence="8">
    <location>
        <begin position="61"/>
        <end position="81"/>
    </location>
</feature>
<protein>
    <submittedName>
        <fullName evidence="10">Sodium:proton antiporter</fullName>
    </submittedName>
</protein>
<name>A0A367YWV8_9ACTN</name>
<keyword evidence="3" id="KW-0050">Antiport</keyword>
<evidence type="ECO:0000256" key="3">
    <source>
        <dbReference type="ARBA" id="ARBA00022449"/>
    </source>
</evidence>
<dbReference type="GO" id="GO:0005886">
    <property type="term" value="C:plasma membrane"/>
    <property type="evidence" value="ECO:0007669"/>
    <property type="project" value="UniProtKB-SubCell"/>
</dbReference>
<accession>A0A367YWV8</accession>
<keyword evidence="4 8" id="KW-0812">Transmembrane</keyword>
<keyword evidence="2" id="KW-0813">Transport</keyword>
<keyword evidence="6" id="KW-0406">Ion transport</keyword>
<evidence type="ECO:0000256" key="4">
    <source>
        <dbReference type="ARBA" id="ARBA00022692"/>
    </source>
</evidence>
<keyword evidence="5 8" id="KW-1133">Transmembrane helix</keyword>
<feature type="transmembrane region" description="Helical" evidence="8">
    <location>
        <begin position="405"/>
        <end position="423"/>
    </location>
</feature>
<evidence type="ECO:0000256" key="7">
    <source>
        <dbReference type="ARBA" id="ARBA00023136"/>
    </source>
</evidence>
<feature type="transmembrane region" description="Helical" evidence="8">
    <location>
        <begin position="333"/>
        <end position="354"/>
    </location>
</feature>
<evidence type="ECO:0000256" key="1">
    <source>
        <dbReference type="ARBA" id="ARBA00004651"/>
    </source>
</evidence>
<feature type="transmembrane region" description="Helical" evidence="8">
    <location>
        <begin position="6"/>
        <end position="24"/>
    </location>
</feature>
<evidence type="ECO:0000256" key="5">
    <source>
        <dbReference type="ARBA" id="ARBA00022989"/>
    </source>
</evidence>
<dbReference type="AlphaFoldDB" id="A0A367YWV8"/>
<evidence type="ECO:0000256" key="2">
    <source>
        <dbReference type="ARBA" id="ARBA00022448"/>
    </source>
</evidence>
<reference evidence="10 11" key="1">
    <citation type="submission" date="2018-07" db="EMBL/GenBank/DDBJ databases">
        <title>Desertimonas flava gen. nov. sp. nov.</title>
        <authorList>
            <person name="Liu S."/>
        </authorList>
    </citation>
    <scope>NUCLEOTIDE SEQUENCE [LARGE SCALE GENOMIC DNA]</scope>
    <source>
        <strain evidence="10 11">16Sb5-5</strain>
    </source>
</reference>
<dbReference type="Pfam" id="PF00999">
    <property type="entry name" value="Na_H_Exchanger"/>
    <property type="match status" value="1"/>
</dbReference>
<keyword evidence="11" id="KW-1185">Reference proteome</keyword>
<comment type="caution">
    <text evidence="10">The sequence shown here is derived from an EMBL/GenBank/DDBJ whole genome shotgun (WGS) entry which is preliminary data.</text>
</comment>
<feature type="transmembrane region" description="Helical" evidence="8">
    <location>
        <begin position="31"/>
        <end position="49"/>
    </location>
</feature>
<evidence type="ECO:0000313" key="10">
    <source>
        <dbReference type="EMBL" id="RCK70383.1"/>
    </source>
</evidence>
<feature type="transmembrane region" description="Helical" evidence="8">
    <location>
        <begin position="309"/>
        <end position="327"/>
    </location>
</feature>
<sequence>MGSDVTFLIFGAALLVAVVLPPALRRVPLSSPVVLLGLGCLIGLLPVVGEEQFSPLVHRDFAEHLTELTVIVALMGVGLALDRPISLLRPASWRGWSVTWRLLGITMPLCIGGVALLGWWWMGLTLPAAMLLGAVLAPTDPVLASDVQVSGPGQPSERTGDIDETDEVRFGVTSEAGLNDGLAFPFVYAAVLLAGAPSLAAWVGDGGLASWVGFHLVGKLVIGVLVGAAAGWVLGRIAFQSSRWSLRVAERGQPLLAVAALLLCYGLAEVAQGYGFVAVFVAAVMLRAVDRGHGYHRQMHGVVERLEQLLTLAVLLLLGITLTNGLLNHLTLGGAMVGLALVLVVRPVFGWAALRIAPREERVGGRPLGRAERLATAFFGIRGIGSLYYLAYAAGQAHFPQLPELWSTVGFTILVSVVVHGVAATPVMSRVGVEEA</sequence>
<feature type="transmembrane region" description="Helical" evidence="8">
    <location>
        <begin position="182"/>
        <end position="204"/>
    </location>
</feature>
<evidence type="ECO:0000256" key="6">
    <source>
        <dbReference type="ARBA" id="ARBA00023065"/>
    </source>
</evidence>
<feature type="transmembrane region" description="Helical" evidence="8">
    <location>
        <begin position="216"/>
        <end position="235"/>
    </location>
</feature>
<dbReference type="InterPro" id="IPR006153">
    <property type="entry name" value="Cation/H_exchanger_TM"/>
</dbReference>
<dbReference type="PANTHER" id="PTHR32507:SF8">
    <property type="entry name" value="CNH1P"/>
    <property type="match status" value="1"/>
</dbReference>
<proteinExistence type="predicted"/>
<dbReference type="Proteomes" id="UP000252770">
    <property type="component" value="Unassembled WGS sequence"/>
</dbReference>
<dbReference type="GO" id="GO:0015297">
    <property type="term" value="F:antiporter activity"/>
    <property type="evidence" value="ECO:0007669"/>
    <property type="project" value="UniProtKB-KW"/>
</dbReference>
<evidence type="ECO:0000256" key="8">
    <source>
        <dbReference type="SAM" id="Phobius"/>
    </source>
</evidence>
<dbReference type="GO" id="GO:1902600">
    <property type="term" value="P:proton transmembrane transport"/>
    <property type="evidence" value="ECO:0007669"/>
    <property type="project" value="InterPro"/>
</dbReference>